<organism evidence="2 3">
    <name type="scientific">Clostridium tepidiprofundi DSM 19306</name>
    <dbReference type="NCBI Taxonomy" id="1121338"/>
    <lineage>
        <taxon>Bacteria</taxon>
        <taxon>Bacillati</taxon>
        <taxon>Bacillota</taxon>
        <taxon>Clostridia</taxon>
        <taxon>Eubacteriales</taxon>
        <taxon>Clostridiaceae</taxon>
        <taxon>Clostridium</taxon>
    </lineage>
</organism>
<dbReference type="STRING" id="1121338.CLTEP_19450"/>
<reference evidence="2 3" key="1">
    <citation type="submission" date="2016-02" db="EMBL/GenBank/DDBJ databases">
        <title>Genome sequence of Clostridium tepidiprofundi DSM 19306.</title>
        <authorList>
            <person name="Poehlein A."/>
            <person name="Daniel R."/>
        </authorList>
    </citation>
    <scope>NUCLEOTIDE SEQUENCE [LARGE SCALE GENOMIC DNA]</scope>
    <source>
        <strain evidence="2 3">DSM 19306</strain>
    </source>
</reference>
<dbReference type="RefSeq" id="WP_066826072.1">
    <property type="nucleotide sequence ID" value="NZ_LTBA01000025.1"/>
</dbReference>
<name>A0A151B2T7_9CLOT</name>
<feature type="transmembrane region" description="Helical" evidence="1">
    <location>
        <begin position="179"/>
        <end position="202"/>
    </location>
</feature>
<feature type="transmembrane region" description="Helical" evidence="1">
    <location>
        <begin position="12"/>
        <end position="37"/>
    </location>
</feature>
<dbReference type="OrthoDB" id="1938242at2"/>
<dbReference type="EMBL" id="LTBA01000025">
    <property type="protein sequence ID" value="KYH34100.1"/>
    <property type="molecule type" value="Genomic_DNA"/>
</dbReference>
<proteinExistence type="predicted"/>
<feature type="transmembrane region" description="Helical" evidence="1">
    <location>
        <begin position="223"/>
        <end position="242"/>
    </location>
</feature>
<sequence length="332" mass="37343">MSSKNYDLRSLTEVGILLAVIVIVMFITGYIPILNIIGTIVLPSVYTILYLRHDKKIVLLALVASVFLITGILGVFSAISAVITCAPVGIALGYCIKNEKSVYRTLIVTIIISAISCILNSMIFLLFIEKTTLINFINNYVSLIKEQIEYSEKLYIQLGVPSEKLSQFNEIKNMINTKVIIYSLPAALLFFSMIASYVNYIFTSSILTKLKMKIKPIVPFSRIYVTNLVGAFLIAMICIGIIAKTKGIDIGEGIYFSFLGIANLMFIINGMAAVTYYLRVKRKLSKVIVFLILFFGLLFQLNIVFIYIGFIDMFFNMRRLDPYSLFKKKMGA</sequence>
<evidence type="ECO:0000313" key="2">
    <source>
        <dbReference type="EMBL" id="KYH34100.1"/>
    </source>
</evidence>
<keyword evidence="3" id="KW-1185">Reference proteome</keyword>
<dbReference type="Proteomes" id="UP000075531">
    <property type="component" value="Unassembled WGS sequence"/>
</dbReference>
<dbReference type="AlphaFoldDB" id="A0A151B2T7"/>
<feature type="transmembrane region" description="Helical" evidence="1">
    <location>
        <begin position="57"/>
        <end position="90"/>
    </location>
</feature>
<accession>A0A151B2T7</accession>
<comment type="caution">
    <text evidence="2">The sequence shown here is derived from an EMBL/GenBank/DDBJ whole genome shotgun (WGS) entry which is preliminary data.</text>
</comment>
<keyword evidence="1" id="KW-0472">Membrane</keyword>
<dbReference type="PANTHER" id="PTHR41324">
    <property type="entry name" value="MEMBRANE PROTEIN-RELATED"/>
    <property type="match status" value="1"/>
</dbReference>
<dbReference type="PATRIC" id="fig|1121338.3.peg.2006"/>
<feature type="transmembrane region" description="Helical" evidence="1">
    <location>
        <begin position="287"/>
        <end position="310"/>
    </location>
</feature>
<dbReference type="PANTHER" id="PTHR41324:SF1">
    <property type="entry name" value="DUF2232 DOMAIN-CONTAINING PROTEIN"/>
    <property type="match status" value="1"/>
</dbReference>
<feature type="transmembrane region" description="Helical" evidence="1">
    <location>
        <begin position="102"/>
        <end position="128"/>
    </location>
</feature>
<evidence type="ECO:0000256" key="1">
    <source>
        <dbReference type="SAM" id="Phobius"/>
    </source>
</evidence>
<dbReference type="Pfam" id="PF09991">
    <property type="entry name" value="DUF2232"/>
    <property type="match status" value="1"/>
</dbReference>
<gene>
    <name evidence="2" type="ORF">CLTEP_19450</name>
</gene>
<feature type="transmembrane region" description="Helical" evidence="1">
    <location>
        <begin position="254"/>
        <end position="278"/>
    </location>
</feature>
<evidence type="ECO:0008006" key="4">
    <source>
        <dbReference type="Google" id="ProtNLM"/>
    </source>
</evidence>
<evidence type="ECO:0000313" key="3">
    <source>
        <dbReference type="Proteomes" id="UP000075531"/>
    </source>
</evidence>
<keyword evidence="1" id="KW-0812">Transmembrane</keyword>
<dbReference type="InterPro" id="IPR018710">
    <property type="entry name" value="DUF2232"/>
</dbReference>
<protein>
    <recommendedName>
        <fullName evidence="4">DUF2232 domain-containing protein</fullName>
    </recommendedName>
</protein>
<keyword evidence="1" id="KW-1133">Transmembrane helix</keyword>